<dbReference type="OrthoDB" id="3817502at2"/>
<dbReference type="SUPFAM" id="SSF51445">
    <property type="entry name" value="(Trans)glycosidases"/>
    <property type="match status" value="1"/>
</dbReference>
<dbReference type="Proteomes" id="UP000001191">
    <property type="component" value="Chromosome"/>
</dbReference>
<evidence type="ECO:0000313" key="2">
    <source>
        <dbReference type="Proteomes" id="UP000001191"/>
    </source>
</evidence>
<organism evidence="1 2">
    <name type="scientific">Nostoc punctiforme (strain ATCC 29133 / PCC 73102)</name>
    <dbReference type="NCBI Taxonomy" id="63737"/>
    <lineage>
        <taxon>Bacteria</taxon>
        <taxon>Bacillati</taxon>
        <taxon>Cyanobacteriota</taxon>
        <taxon>Cyanophyceae</taxon>
        <taxon>Nostocales</taxon>
        <taxon>Nostocaceae</taxon>
        <taxon>Nostoc</taxon>
    </lineage>
</organism>
<dbReference type="KEGG" id="npu:Npun_F4845"/>
<keyword evidence="2" id="KW-1185">Reference proteome</keyword>
<dbReference type="STRING" id="63737.Npun_F4845"/>
<reference evidence="2" key="1">
    <citation type="submission" date="2008-04" db="EMBL/GenBank/DDBJ databases">
        <title>Complete sequence of chromosome of Nostoc punctiforme ATCC 29133.</title>
        <authorList>
            <consortium name="US DOE Joint Genome Institute"/>
            <person name="Copeland A."/>
            <person name="Lucas S."/>
            <person name="Lapidus A."/>
            <person name="Glavina del Rio T."/>
            <person name="Dalin E."/>
            <person name="Tice H."/>
            <person name="Pitluck S."/>
            <person name="Chain P."/>
            <person name="Malfatti S."/>
            <person name="Shin M."/>
            <person name="Vergez L."/>
            <person name="Schmutz J."/>
            <person name="Larimer F."/>
            <person name="Land M."/>
            <person name="Hauser L."/>
            <person name="Kyrpides N."/>
            <person name="Kim E."/>
            <person name="Meeks J.C."/>
            <person name="Elhai J."/>
            <person name="Campbell E.L."/>
            <person name="Thiel T."/>
            <person name="Longmire J."/>
            <person name="Potts M."/>
            <person name="Atlas R."/>
        </authorList>
    </citation>
    <scope>NUCLEOTIDE SEQUENCE [LARGE SCALE GENOMIC DNA]</scope>
    <source>
        <strain evidence="2">ATCC 29133 / PCC 73102</strain>
    </source>
</reference>
<dbReference type="HOGENOM" id="CLU_733276_0_0_3"/>
<evidence type="ECO:0008006" key="3">
    <source>
        <dbReference type="Google" id="ProtNLM"/>
    </source>
</evidence>
<name>B2J040_NOSP7</name>
<reference evidence="1 2" key="2">
    <citation type="journal article" date="2013" name="Plant Physiol.">
        <title>A Nostoc punctiforme Sugar Transporter Necessary to Establish a Cyanobacterium-Plant Symbiosis.</title>
        <authorList>
            <person name="Ekman M."/>
            <person name="Picossi S."/>
            <person name="Campbell E.L."/>
            <person name="Meeks J.C."/>
            <person name="Flores E."/>
        </authorList>
    </citation>
    <scope>NUCLEOTIDE SEQUENCE [LARGE SCALE GENOMIC DNA]</scope>
    <source>
        <strain evidence="2">ATCC 29133 / PCC 73102</strain>
    </source>
</reference>
<dbReference type="Gene3D" id="3.20.20.80">
    <property type="entry name" value="Glycosidases"/>
    <property type="match status" value="1"/>
</dbReference>
<dbReference type="RefSeq" id="WP_012411148.1">
    <property type="nucleotide sequence ID" value="NC_010628.1"/>
</dbReference>
<dbReference type="PROSITE" id="PS51257">
    <property type="entry name" value="PROKAR_LIPOPROTEIN"/>
    <property type="match status" value="1"/>
</dbReference>
<dbReference type="EnsemblBacteria" id="ACC83192">
    <property type="protein sequence ID" value="ACC83192"/>
    <property type="gene ID" value="Npun_F4845"/>
</dbReference>
<dbReference type="AlphaFoldDB" id="B2J040"/>
<protein>
    <recommendedName>
        <fullName evidence="3">Glycoside hydrolase family 42 N-terminal domain-containing protein</fullName>
    </recommendedName>
</protein>
<gene>
    <name evidence="1" type="ordered locus">Npun_F4845</name>
</gene>
<sequence>MLIKRRKFIGLIPALVTASTSCILLSFNTTKYLTVNRKRNLPFFLGWYDHIYNIDVSTQVSSKGIDLLIPYVVQADKGKIQAFLDISKKAGVKVLLEIYRPLVESENILGVKHFILTYKNHPSVYGWYLYDEPEIKKPTPLSPDLLKKIYQAIKEEDNYKPVALVFADIKKIESYADAMDILMWDRYPCEEGVSEFEWVLSYRKALYKVISLAYVKKKKFWNVLQAYSKNQFKKRLPTKREFRYMFYLSVLTGADGLLFWTHYLSSHFWNESVLYPTIQEFRDYVPAIVRGEDSNNQVQVNHSDIEVKLFSIPNTKNFLMIAVNHNDTQINLTVKLPQKLANKLVTFNQNPITKLSTEAGFSTILEAYEVRLYQIGM</sequence>
<dbReference type="InterPro" id="IPR017853">
    <property type="entry name" value="GH"/>
</dbReference>
<accession>B2J040</accession>
<dbReference type="eggNOG" id="ENOG5033UF1">
    <property type="taxonomic scope" value="Bacteria"/>
</dbReference>
<proteinExistence type="predicted"/>
<dbReference type="EMBL" id="CP001037">
    <property type="protein sequence ID" value="ACC83192.1"/>
    <property type="molecule type" value="Genomic_DNA"/>
</dbReference>
<evidence type="ECO:0000313" key="1">
    <source>
        <dbReference type="EMBL" id="ACC83192.1"/>
    </source>
</evidence>